<protein>
    <submittedName>
        <fullName evidence="3">Uncharacterized protein</fullName>
    </submittedName>
</protein>
<accession>A0A6J8A3Y4</accession>
<proteinExistence type="predicted"/>
<dbReference type="EMBL" id="CACVKT020000572">
    <property type="protein sequence ID" value="CAC5360748.1"/>
    <property type="molecule type" value="Genomic_DNA"/>
</dbReference>
<dbReference type="Proteomes" id="UP000507470">
    <property type="component" value="Unassembled WGS sequence"/>
</dbReference>
<organism evidence="3 4">
    <name type="scientific">Mytilus coruscus</name>
    <name type="common">Sea mussel</name>
    <dbReference type="NCBI Taxonomy" id="42192"/>
    <lineage>
        <taxon>Eukaryota</taxon>
        <taxon>Metazoa</taxon>
        <taxon>Spiralia</taxon>
        <taxon>Lophotrochozoa</taxon>
        <taxon>Mollusca</taxon>
        <taxon>Bivalvia</taxon>
        <taxon>Autobranchia</taxon>
        <taxon>Pteriomorphia</taxon>
        <taxon>Mytilida</taxon>
        <taxon>Mytiloidea</taxon>
        <taxon>Mytilidae</taxon>
        <taxon>Mytilinae</taxon>
        <taxon>Mytilus</taxon>
    </lineage>
</organism>
<feature type="compositionally biased region" description="Basic and acidic residues" evidence="1">
    <location>
        <begin position="246"/>
        <end position="255"/>
    </location>
</feature>
<feature type="region of interest" description="Disordered" evidence="1">
    <location>
        <begin position="246"/>
        <end position="350"/>
    </location>
</feature>
<evidence type="ECO:0000313" key="4">
    <source>
        <dbReference type="Proteomes" id="UP000507470"/>
    </source>
</evidence>
<evidence type="ECO:0000313" key="3">
    <source>
        <dbReference type="EMBL" id="CAC5360748.1"/>
    </source>
</evidence>
<feature type="compositionally biased region" description="Low complexity" evidence="1">
    <location>
        <begin position="317"/>
        <end position="340"/>
    </location>
</feature>
<keyword evidence="4" id="KW-1185">Reference proteome</keyword>
<feature type="chain" id="PRO_5027098892" evidence="2">
    <location>
        <begin position="22"/>
        <end position="444"/>
    </location>
</feature>
<sequence>MQREHMIVPFVYLIIFLPTLAANIQPIDVSSPSSHNGDSTRIVATSLDHPPVWIDPIASDTFSQSQTPFFNWESLMSSSNMNNFPQTGGDIPTFQLGEGIPMDSVQVIENVGKITQDISAAVQTDTKIAQQKNSQASLTNLSTMHNVNTPLQKILHHPNPASSVGILDQDATSLKNNIGVDPRLMSPDNPAADNPNLLSPENPTHADLIDFMIAKDMAQGTETVIHQKPTEINPFGVNQEHENIFPKAPSHDVLPRIETSPSRSSAADISPPIRHQNINTKKQQGQMKQQQRKAENRERRKMQQQQRQARNKERRQMQQQQRRTKQIQRQQMRQIQQQERQQLRKQQRQERNKKIFTQKLALRQQKQKARIQQKIEQQIKKLENLEKVGLNQQTAVVDKQAFRVNNKIKRLKSRRVPKGKKGKFRRGKWAKGAIKNKSKGKPKK</sequence>
<keyword evidence="2" id="KW-0732">Signal</keyword>
<gene>
    <name evidence="3" type="ORF">MCOR_3121</name>
</gene>
<evidence type="ECO:0000256" key="2">
    <source>
        <dbReference type="SAM" id="SignalP"/>
    </source>
</evidence>
<evidence type="ECO:0000256" key="1">
    <source>
        <dbReference type="SAM" id="MobiDB-lite"/>
    </source>
</evidence>
<name>A0A6J8A3Y4_MYTCO</name>
<dbReference type="OrthoDB" id="10358578at2759"/>
<feature type="signal peptide" evidence="2">
    <location>
        <begin position="1"/>
        <end position="21"/>
    </location>
</feature>
<reference evidence="3 4" key="1">
    <citation type="submission" date="2020-06" db="EMBL/GenBank/DDBJ databases">
        <authorList>
            <person name="Li R."/>
            <person name="Bekaert M."/>
        </authorList>
    </citation>
    <scope>NUCLEOTIDE SEQUENCE [LARGE SCALE GENOMIC DNA]</scope>
    <source>
        <strain evidence="4">wild</strain>
    </source>
</reference>
<feature type="region of interest" description="Disordered" evidence="1">
    <location>
        <begin position="413"/>
        <end position="444"/>
    </location>
</feature>
<dbReference type="AlphaFoldDB" id="A0A6J8A3Y4"/>